<dbReference type="PANTHER" id="PTHR34598:SF3">
    <property type="entry name" value="OXIDOREDUCTASE AN1597"/>
    <property type="match status" value="1"/>
</dbReference>
<proteinExistence type="inferred from homology"/>
<evidence type="ECO:0000256" key="1">
    <source>
        <dbReference type="ARBA" id="ARBA00023604"/>
    </source>
</evidence>
<dbReference type="EMBL" id="JBEFKJ010000048">
    <property type="protein sequence ID" value="KAL2036842.1"/>
    <property type="molecule type" value="Genomic_DNA"/>
</dbReference>
<reference evidence="2 3" key="1">
    <citation type="submission" date="2024-09" db="EMBL/GenBank/DDBJ databases">
        <title>Rethinking Asexuality: The Enigmatic Case of Functional Sexual Genes in Lepraria (Stereocaulaceae).</title>
        <authorList>
            <person name="Doellman M."/>
            <person name="Sun Y."/>
            <person name="Barcenas-Pena A."/>
            <person name="Lumbsch H.T."/>
            <person name="Grewe F."/>
        </authorList>
    </citation>
    <scope>NUCLEOTIDE SEQUENCE [LARGE SCALE GENOMIC DNA]</scope>
    <source>
        <strain evidence="2 3">Mercado 3170</strain>
    </source>
</reference>
<name>A0ABR3ZXP6_9LECA</name>
<organism evidence="2 3">
    <name type="scientific">Stereocaulon virgatum</name>
    <dbReference type="NCBI Taxonomy" id="373712"/>
    <lineage>
        <taxon>Eukaryota</taxon>
        <taxon>Fungi</taxon>
        <taxon>Dikarya</taxon>
        <taxon>Ascomycota</taxon>
        <taxon>Pezizomycotina</taxon>
        <taxon>Lecanoromycetes</taxon>
        <taxon>OSLEUM clade</taxon>
        <taxon>Lecanoromycetidae</taxon>
        <taxon>Lecanorales</taxon>
        <taxon>Lecanorineae</taxon>
        <taxon>Stereocaulaceae</taxon>
        <taxon>Stereocaulon</taxon>
    </lineage>
</organism>
<dbReference type="InterPro" id="IPR044053">
    <property type="entry name" value="AsaB-like"/>
</dbReference>
<accession>A0ABR3ZXP6</accession>
<keyword evidence="3" id="KW-1185">Reference proteome</keyword>
<sequence length="294" mass="34578">MHQPHDEQAVLNYLSWQKLYEEEKPFQLFSVVGGGHLPDQKTTNLIFMEGEIESIHDVRTKEKQYALNKQGFAFRNQPTHVGDFGVRDEIENVYLPEMERLLRREVEGVDQVYFFDWRIRKNVELTGRTAIDANDKMQYLLPAKHVHIDQTPSAVLGRMRLHLPEQADFLLRGRVRIINIWRPIIDVVEDQPLTFCDARTVEPSDLVEADHVRKHYNGSNFYAKPSNRYRWYYMNRQRKDEVTLLKMFDSDPNVEAKYCLHTSFAHKVVPDNAKPRESIEVRALVFTYEGDDAL</sequence>
<dbReference type="PANTHER" id="PTHR34598">
    <property type="entry name" value="BLL6449 PROTEIN"/>
    <property type="match status" value="1"/>
</dbReference>
<evidence type="ECO:0008006" key="4">
    <source>
        <dbReference type="Google" id="ProtNLM"/>
    </source>
</evidence>
<protein>
    <recommendedName>
        <fullName evidence="4">Methyltransferase</fullName>
    </recommendedName>
</protein>
<dbReference type="NCBIfam" id="NF041278">
    <property type="entry name" value="CmcJ_NvfI_EfuI"/>
    <property type="match status" value="1"/>
</dbReference>
<dbReference type="Proteomes" id="UP001590950">
    <property type="component" value="Unassembled WGS sequence"/>
</dbReference>
<evidence type="ECO:0000313" key="2">
    <source>
        <dbReference type="EMBL" id="KAL2036842.1"/>
    </source>
</evidence>
<comment type="caution">
    <text evidence="2">The sequence shown here is derived from an EMBL/GenBank/DDBJ whole genome shotgun (WGS) entry which is preliminary data.</text>
</comment>
<gene>
    <name evidence="2" type="ORF">N7G274_010385</name>
</gene>
<comment type="similarity">
    <text evidence="1">Belongs to the asaB hydroxylase/desaturase family.</text>
</comment>
<evidence type="ECO:0000313" key="3">
    <source>
        <dbReference type="Proteomes" id="UP001590950"/>
    </source>
</evidence>